<keyword evidence="1" id="KW-1133">Transmembrane helix</keyword>
<feature type="transmembrane region" description="Helical" evidence="1">
    <location>
        <begin position="6"/>
        <end position="24"/>
    </location>
</feature>
<sequence length="299" mass="35759">MIILYAILFILIFLISFYNLLYLYEPTIKFEVTDKFQTIKDYSSTLNNILPYDDEETNDFDNICDKILSELDIENVFYKNFYNLKRDILNEVELIAYFDNISFGIRLHDSLENFDELYKEKKVEIENRIKLVFAKFYLQKKYIEIEVYKKLQGEELNENNEDIKGVSKLVLKEDEKSINDERIFKEEINLISNEIDILATYIESYNSKYDEKNLKEEDKYVDDEKNKITEEKEILATFIEAFNSIFIEENSIDQDNYDKYVEYKNSKITKEKDIVSNEKSCKLVNDGKNKITKEKKLCL</sequence>
<evidence type="ECO:0000256" key="1">
    <source>
        <dbReference type="SAM" id="Phobius"/>
    </source>
</evidence>
<reference evidence="2 3" key="1">
    <citation type="journal article" date="2013" name="BMC Genomics">
        <title>Genome sequencing and comparative genomics of honey bee microsporidia, Nosema apis reveal novel insights into host-parasite interactions.</title>
        <authorList>
            <person name="Chen Yp."/>
            <person name="Pettis J.S."/>
            <person name="Zhao Y."/>
            <person name="Liu X."/>
            <person name="Tallon L.J."/>
            <person name="Sadzewicz L.D."/>
            <person name="Li R."/>
            <person name="Zheng H."/>
            <person name="Huang S."/>
            <person name="Zhang X."/>
            <person name="Hamilton M.C."/>
            <person name="Pernal S.F."/>
            <person name="Melathopoulos A.P."/>
            <person name="Yan X."/>
            <person name="Evans J.D."/>
        </authorList>
    </citation>
    <scope>NUCLEOTIDE SEQUENCE [LARGE SCALE GENOMIC DNA]</scope>
    <source>
        <strain evidence="2 3">BRL 01</strain>
    </source>
</reference>
<dbReference type="VEuPathDB" id="MicrosporidiaDB:NAPIS_ORF01674"/>
<name>T0L8D7_9MICR</name>
<evidence type="ECO:0000313" key="3">
    <source>
        <dbReference type="Proteomes" id="UP000053780"/>
    </source>
</evidence>
<protein>
    <submittedName>
        <fullName evidence="2">Uncharacterized protein</fullName>
    </submittedName>
</protein>
<dbReference type="AlphaFoldDB" id="T0L8D7"/>
<dbReference type="EMBL" id="KE647240">
    <property type="protein sequence ID" value="EQB60758.1"/>
    <property type="molecule type" value="Genomic_DNA"/>
</dbReference>
<dbReference type="Proteomes" id="UP000053780">
    <property type="component" value="Unassembled WGS sequence"/>
</dbReference>
<evidence type="ECO:0000313" key="2">
    <source>
        <dbReference type="EMBL" id="EQB60758.1"/>
    </source>
</evidence>
<organism evidence="2 3">
    <name type="scientific">Vairimorpha apis BRL 01</name>
    <dbReference type="NCBI Taxonomy" id="1037528"/>
    <lineage>
        <taxon>Eukaryota</taxon>
        <taxon>Fungi</taxon>
        <taxon>Fungi incertae sedis</taxon>
        <taxon>Microsporidia</taxon>
        <taxon>Nosematidae</taxon>
        <taxon>Vairimorpha</taxon>
    </lineage>
</organism>
<accession>T0L8D7</accession>
<keyword evidence="1" id="KW-0472">Membrane</keyword>
<dbReference type="HOGENOM" id="CLU_930959_0_0_1"/>
<gene>
    <name evidence="2" type="ORF">NAPIS_ORF01674</name>
</gene>
<keyword evidence="3" id="KW-1185">Reference proteome</keyword>
<keyword evidence="1" id="KW-0812">Transmembrane</keyword>
<proteinExistence type="predicted"/>